<accession>A0A437M324</accession>
<evidence type="ECO:0000313" key="3">
    <source>
        <dbReference type="Proteomes" id="UP000282957"/>
    </source>
</evidence>
<sequence length="483" mass="51168">MEVPATQQEVAGFLARLTGQGVVETHISAVFLGDGEALKLKKAVALGFLDFTALAERERLLRRECAINAPYAPGLYLGVEPITRGPDGAPRLGGGGPALDWVLRMKRLPADAFLDARPCPEGAMLDALADSVAAMHAVQPVLAGPDRLRPVIDGNLAAMREAGVPAAAAQGWHRAASAEHARLSPWLDARGAQGFRRRCHGDLHLGNICLLEGRPVPFDALEFDEALAGIDVGYDLAFLLMDLEQRHGRPAANRVLNRYVARGGDAALVRGLPLWLSLRAVIRAHVQARRGQEWRGLLDAAMAYLAPRAPRLLAIGGLQGTGKSTLARQLAPQIGPAPGALILRSDDTRKRLAGVAPETRLAAEHYTAGASVAVFAEMRAMAAAALEGGHAAILDAVFARPEEREAAAALHPSFTGLWLEAPLDTLRARVSARKGDASDADVAVLETSAARDPGPIVWQRIDAASGTEAMARKALDLLPFASP</sequence>
<name>A0A437M324_9PROT</name>
<proteinExistence type="predicted"/>
<dbReference type="SUPFAM" id="SSF52540">
    <property type="entry name" value="P-loop containing nucleoside triphosphate hydrolases"/>
    <property type="match status" value="1"/>
</dbReference>
<organism evidence="2 3">
    <name type="scientific">Rhodovarius crocodyli</name>
    <dbReference type="NCBI Taxonomy" id="1979269"/>
    <lineage>
        <taxon>Bacteria</taxon>
        <taxon>Pseudomonadati</taxon>
        <taxon>Pseudomonadota</taxon>
        <taxon>Alphaproteobacteria</taxon>
        <taxon>Acetobacterales</taxon>
        <taxon>Roseomonadaceae</taxon>
        <taxon>Rhodovarius</taxon>
    </lineage>
</organism>
<dbReference type="Pfam" id="PF01636">
    <property type="entry name" value="APH"/>
    <property type="match status" value="1"/>
</dbReference>
<evidence type="ECO:0000313" key="2">
    <source>
        <dbReference type="EMBL" id="RVT91955.1"/>
    </source>
</evidence>
<dbReference type="RefSeq" id="WP_127789284.1">
    <property type="nucleotide sequence ID" value="NZ_SACL01000008.1"/>
</dbReference>
<dbReference type="PANTHER" id="PTHR43883">
    <property type="entry name" value="SLR0207 PROTEIN"/>
    <property type="match status" value="1"/>
</dbReference>
<comment type="caution">
    <text evidence="2">The sequence shown here is derived from an EMBL/GenBank/DDBJ whole genome shotgun (WGS) entry which is preliminary data.</text>
</comment>
<dbReference type="Gene3D" id="3.40.50.300">
    <property type="entry name" value="P-loop containing nucleotide triphosphate hydrolases"/>
    <property type="match status" value="1"/>
</dbReference>
<dbReference type="InterPro" id="IPR002575">
    <property type="entry name" value="Aminoglycoside_PTrfase"/>
</dbReference>
<dbReference type="InterPro" id="IPR052732">
    <property type="entry name" value="Cell-binding_unc_protein"/>
</dbReference>
<dbReference type="SUPFAM" id="SSF56112">
    <property type="entry name" value="Protein kinase-like (PK-like)"/>
    <property type="match status" value="1"/>
</dbReference>
<dbReference type="Pfam" id="PF13671">
    <property type="entry name" value="AAA_33"/>
    <property type="match status" value="1"/>
</dbReference>
<dbReference type="EMBL" id="SACL01000008">
    <property type="protein sequence ID" value="RVT91955.1"/>
    <property type="molecule type" value="Genomic_DNA"/>
</dbReference>
<evidence type="ECO:0000259" key="1">
    <source>
        <dbReference type="Pfam" id="PF01636"/>
    </source>
</evidence>
<dbReference type="OrthoDB" id="9810277at2"/>
<dbReference type="InterPro" id="IPR011009">
    <property type="entry name" value="Kinase-like_dom_sf"/>
</dbReference>
<dbReference type="PANTHER" id="PTHR43883:SF1">
    <property type="entry name" value="GLUCONOKINASE"/>
    <property type="match status" value="1"/>
</dbReference>
<gene>
    <name evidence="2" type="ORF">EOD42_19635</name>
</gene>
<reference evidence="2 3" key="1">
    <citation type="submission" date="2019-01" db="EMBL/GenBank/DDBJ databases">
        <authorList>
            <person name="Chen W.-M."/>
        </authorList>
    </citation>
    <scope>NUCLEOTIDE SEQUENCE [LARGE SCALE GENOMIC DNA]</scope>
    <source>
        <strain evidence="2 3">CCP-6</strain>
    </source>
</reference>
<protein>
    <recommendedName>
        <fullName evidence="1">Aminoglycoside phosphotransferase domain-containing protein</fullName>
    </recommendedName>
</protein>
<dbReference type="Proteomes" id="UP000282957">
    <property type="component" value="Unassembled WGS sequence"/>
</dbReference>
<dbReference type="AlphaFoldDB" id="A0A437M324"/>
<dbReference type="Gene3D" id="3.90.1200.10">
    <property type="match status" value="1"/>
</dbReference>
<feature type="domain" description="Aminoglycoside phosphotransferase" evidence="1">
    <location>
        <begin position="105"/>
        <end position="260"/>
    </location>
</feature>
<dbReference type="InterPro" id="IPR027417">
    <property type="entry name" value="P-loop_NTPase"/>
</dbReference>
<keyword evidence="3" id="KW-1185">Reference proteome</keyword>